<dbReference type="AlphaFoldDB" id="A0A0G0VGK8"/>
<comment type="caution">
    <text evidence="2">The sequence shown here is derived from an EMBL/GenBank/DDBJ whole genome shotgun (WGS) entry which is preliminary data.</text>
</comment>
<accession>A0A0G0VGK8</accession>
<dbReference type="Proteomes" id="UP000033930">
    <property type="component" value="Unassembled WGS sequence"/>
</dbReference>
<evidence type="ECO:0000313" key="2">
    <source>
        <dbReference type="EMBL" id="KKR99953.1"/>
    </source>
</evidence>
<sequence>MTHPHQSYLDEFKISMDKLVPLTPPEIAEEALKIHKELSEDINATEQQIHQALSLIGRKEFPYRKAYNELCAGDEEQRLQQLVMERIDEDVKKKLQDVTRHGVMLDDYVASSMFEDQLNPQERLQIEQAILLAEETLDHQCDERAHKRQAQYEELVDRWTKEATRLQSLINNLRAMGDEDPKWKGEVNSVCDRLEEGWSIVERDPSEEEVKKELEYWNTVLHETEE</sequence>
<gene>
    <name evidence="2" type="ORF">UU50_C0001G0011</name>
</gene>
<reference evidence="2 3" key="1">
    <citation type="journal article" date="2015" name="Nature">
        <title>rRNA introns, odd ribosomes, and small enigmatic genomes across a large radiation of phyla.</title>
        <authorList>
            <person name="Brown C.T."/>
            <person name="Hug L.A."/>
            <person name="Thomas B.C."/>
            <person name="Sharon I."/>
            <person name="Castelle C.J."/>
            <person name="Singh A."/>
            <person name="Wilkins M.J."/>
            <person name="Williams K.H."/>
            <person name="Banfield J.F."/>
        </authorList>
    </citation>
    <scope>NUCLEOTIDE SEQUENCE [LARGE SCALE GENOMIC DNA]</scope>
</reference>
<protein>
    <submittedName>
        <fullName evidence="2">Uncharacterized protein</fullName>
    </submittedName>
</protein>
<keyword evidence="1" id="KW-0175">Coiled coil</keyword>
<name>A0A0G0VGK8_9BACT</name>
<organism evidence="2 3">
    <name type="scientific">Candidatus Uhrbacteria bacterium GW2011_GWC1_41_20</name>
    <dbReference type="NCBI Taxonomy" id="1618983"/>
    <lineage>
        <taxon>Bacteria</taxon>
        <taxon>Candidatus Uhriibacteriota</taxon>
    </lineage>
</organism>
<evidence type="ECO:0000256" key="1">
    <source>
        <dbReference type="SAM" id="Coils"/>
    </source>
</evidence>
<proteinExistence type="predicted"/>
<dbReference type="EMBL" id="LCAW01000001">
    <property type="protein sequence ID" value="KKR99953.1"/>
    <property type="molecule type" value="Genomic_DNA"/>
</dbReference>
<feature type="coiled-coil region" evidence="1">
    <location>
        <begin position="28"/>
        <end position="55"/>
    </location>
</feature>
<evidence type="ECO:0000313" key="3">
    <source>
        <dbReference type="Proteomes" id="UP000033930"/>
    </source>
</evidence>